<name>A0A080LT88_9PROT</name>
<protein>
    <submittedName>
        <fullName evidence="1">ADP-ribosyl-[dinitrogen reductase] hydrolase</fullName>
    </submittedName>
</protein>
<sequence>MTAAPASARPPGTVLAHAEAAYLGLALGDALGATVEFMTPREIVHHYAHGAELGRYFPTTQSDSPGLDGIFREVLSTRQHAGAAQGNTFGSGG</sequence>
<accession>A0A080LT88</accession>
<dbReference type="GO" id="GO:0016787">
    <property type="term" value="F:hydrolase activity"/>
    <property type="evidence" value="ECO:0007669"/>
    <property type="project" value="UniProtKB-KW"/>
</dbReference>
<dbReference type="InterPro" id="IPR005502">
    <property type="entry name" value="Ribosyl_crysJ1"/>
</dbReference>
<dbReference type="AlphaFoldDB" id="A0A080LT88"/>
<organism evidence="1 2">
    <name type="scientific">Candidatus Accumulibacter phosphatis</name>
    <dbReference type="NCBI Taxonomy" id="327160"/>
    <lineage>
        <taxon>Bacteria</taxon>
        <taxon>Pseudomonadati</taxon>
        <taxon>Pseudomonadota</taxon>
        <taxon>Betaproteobacteria</taxon>
        <taxon>Candidatus Accumulibacter</taxon>
    </lineage>
</organism>
<gene>
    <name evidence="1" type="ORF">AW09_003239</name>
</gene>
<evidence type="ECO:0000313" key="2">
    <source>
        <dbReference type="Proteomes" id="UP000020077"/>
    </source>
</evidence>
<evidence type="ECO:0000313" key="1">
    <source>
        <dbReference type="EMBL" id="KFB71613.1"/>
    </source>
</evidence>
<dbReference type="EMBL" id="JDVG02000517">
    <property type="protein sequence ID" value="KFB71613.1"/>
    <property type="molecule type" value="Genomic_DNA"/>
</dbReference>
<proteinExistence type="predicted"/>
<comment type="caution">
    <text evidence="1">The sequence shown here is derived from an EMBL/GenBank/DDBJ whole genome shotgun (WGS) entry which is preliminary data.</text>
</comment>
<reference evidence="1 2" key="1">
    <citation type="submission" date="2014-02" db="EMBL/GenBank/DDBJ databases">
        <title>Expanding our view of genomic diversity in Candidatus Accumulibacter clades.</title>
        <authorList>
            <person name="Skennerton C.T."/>
            <person name="Barr J.J."/>
            <person name="Slater F.R."/>
            <person name="Bond P.L."/>
            <person name="Tyson G.W."/>
        </authorList>
    </citation>
    <scope>NUCLEOTIDE SEQUENCE [LARGE SCALE GENOMIC DNA]</scope>
    <source>
        <strain evidence="2">BA-91</strain>
    </source>
</reference>
<dbReference type="Pfam" id="PF03747">
    <property type="entry name" value="ADP_ribosyl_GH"/>
    <property type="match status" value="1"/>
</dbReference>
<dbReference type="SUPFAM" id="SSF101478">
    <property type="entry name" value="ADP-ribosylglycohydrolase"/>
    <property type="match status" value="1"/>
</dbReference>
<dbReference type="InterPro" id="IPR036705">
    <property type="entry name" value="Ribosyl_crysJ1_sf"/>
</dbReference>
<keyword evidence="1" id="KW-0378">Hydrolase</keyword>
<dbReference type="Gene3D" id="1.10.4080.10">
    <property type="entry name" value="ADP-ribosylation/Crystallin J1"/>
    <property type="match status" value="1"/>
</dbReference>
<dbReference type="Proteomes" id="UP000020077">
    <property type="component" value="Unassembled WGS sequence"/>
</dbReference>